<evidence type="ECO:0000256" key="14">
    <source>
        <dbReference type="ARBA" id="ARBA00032707"/>
    </source>
</evidence>
<feature type="transmembrane region" description="Helical" evidence="17">
    <location>
        <begin position="220"/>
        <end position="239"/>
    </location>
</feature>
<dbReference type="OrthoDB" id="9808289at2"/>
<dbReference type="NCBIfam" id="NF001392">
    <property type="entry name" value="PRK00281.2-1"/>
    <property type="match status" value="1"/>
</dbReference>
<evidence type="ECO:0000256" key="10">
    <source>
        <dbReference type="ARBA" id="ARBA00022989"/>
    </source>
</evidence>
<comment type="caution">
    <text evidence="18">The sequence shown here is derived from an EMBL/GenBank/DDBJ whole genome shotgun (WGS) entry which is preliminary data.</text>
</comment>
<evidence type="ECO:0000256" key="9">
    <source>
        <dbReference type="ARBA" id="ARBA00022984"/>
    </source>
</evidence>
<evidence type="ECO:0000256" key="8">
    <source>
        <dbReference type="ARBA" id="ARBA00022960"/>
    </source>
</evidence>
<evidence type="ECO:0000313" key="19">
    <source>
        <dbReference type="Proteomes" id="UP000481339"/>
    </source>
</evidence>
<sequence length="276" mass="29451">MSILDALILGLVQGLTEFLPISSSAHLRIVGELLPGAADPGSAFTAIIQLGTEAAVLVYFWRDIVRIVRAWAGSLAGRVARDDPDVRLGWVVIIGTIPIGVLGLVFKDTIETTLRSLWIVAIMLIAFGLLLGAVDRWAPSRKDLTDLTLRDGLLMGLAQALALIPGVSRSGGTTTAGRALAYDRPTAAKYSFYLAVPAVVLSGLFELVQALRGDTATIPAFWPTALATVVSFLVGWFVIDRLMKYLQHGSFTPFVIYRVVLGAVLLVLLGAGVLQA</sequence>
<comment type="function">
    <text evidence="17">Catalyzes the dephosphorylation of undecaprenyl diphosphate (UPP). Confers resistance to bacitracin.</text>
</comment>
<gene>
    <name evidence="17" type="primary">uppP</name>
    <name evidence="18" type="ORF">F8O02_03005</name>
</gene>
<comment type="similarity">
    <text evidence="2 17">Belongs to the UppP family.</text>
</comment>
<feature type="transmembrane region" description="Helical" evidence="17">
    <location>
        <begin position="251"/>
        <end position="274"/>
    </location>
</feature>
<dbReference type="GO" id="GO:0008360">
    <property type="term" value="P:regulation of cell shape"/>
    <property type="evidence" value="ECO:0007669"/>
    <property type="project" value="UniProtKB-KW"/>
</dbReference>
<evidence type="ECO:0000256" key="5">
    <source>
        <dbReference type="ARBA" id="ARBA00022475"/>
    </source>
</evidence>
<dbReference type="PANTHER" id="PTHR30622:SF4">
    <property type="entry name" value="UNDECAPRENYL-DIPHOSPHATASE"/>
    <property type="match status" value="1"/>
</dbReference>
<evidence type="ECO:0000256" key="11">
    <source>
        <dbReference type="ARBA" id="ARBA00023136"/>
    </source>
</evidence>
<evidence type="ECO:0000256" key="16">
    <source>
        <dbReference type="ARBA" id="ARBA00047594"/>
    </source>
</evidence>
<feature type="transmembrane region" description="Helical" evidence="17">
    <location>
        <begin position="88"/>
        <end position="106"/>
    </location>
</feature>
<organism evidence="18 19">
    <name type="scientific">Pseudoclavibacter caeni</name>
    <dbReference type="NCBI Taxonomy" id="908846"/>
    <lineage>
        <taxon>Bacteria</taxon>
        <taxon>Bacillati</taxon>
        <taxon>Actinomycetota</taxon>
        <taxon>Actinomycetes</taxon>
        <taxon>Micrococcales</taxon>
        <taxon>Microbacteriaceae</taxon>
        <taxon>Pseudoclavibacter</taxon>
    </lineage>
</organism>
<keyword evidence="9 17" id="KW-0573">Peptidoglycan synthesis</keyword>
<comment type="catalytic activity">
    <reaction evidence="16 17">
        <text>di-trans,octa-cis-undecaprenyl diphosphate + H2O = di-trans,octa-cis-undecaprenyl phosphate + phosphate + H(+)</text>
        <dbReference type="Rhea" id="RHEA:28094"/>
        <dbReference type="ChEBI" id="CHEBI:15377"/>
        <dbReference type="ChEBI" id="CHEBI:15378"/>
        <dbReference type="ChEBI" id="CHEBI:43474"/>
        <dbReference type="ChEBI" id="CHEBI:58405"/>
        <dbReference type="ChEBI" id="CHEBI:60392"/>
        <dbReference type="EC" id="3.6.1.27"/>
    </reaction>
</comment>
<dbReference type="Proteomes" id="UP000481339">
    <property type="component" value="Unassembled WGS sequence"/>
</dbReference>
<feature type="transmembrane region" description="Helical" evidence="17">
    <location>
        <begin position="118"/>
        <end position="135"/>
    </location>
</feature>
<evidence type="ECO:0000256" key="1">
    <source>
        <dbReference type="ARBA" id="ARBA00004651"/>
    </source>
</evidence>
<feature type="transmembrane region" description="Helical" evidence="17">
    <location>
        <begin position="43"/>
        <end position="61"/>
    </location>
</feature>
<keyword evidence="12 17" id="KW-0046">Antibiotic resistance</keyword>
<evidence type="ECO:0000256" key="13">
    <source>
        <dbReference type="ARBA" id="ARBA00023316"/>
    </source>
</evidence>
<keyword evidence="6 17" id="KW-0812">Transmembrane</keyword>
<evidence type="ECO:0000256" key="4">
    <source>
        <dbReference type="ARBA" id="ARBA00021581"/>
    </source>
</evidence>
<dbReference type="EC" id="3.6.1.27" evidence="3 17"/>
<dbReference type="HAMAP" id="MF_01006">
    <property type="entry name" value="Undec_diphosphatase"/>
    <property type="match status" value="1"/>
</dbReference>
<keyword evidence="11 17" id="KW-0472">Membrane</keyword>
<dbReference type="GO" id="GO:0071555">
    <property type="term" value="P:cell wall organization"/>
    <property type="evidence" value="ECO:0007669"/>
    <property type="project" value="UniProtKB-KW"/>
</dbReference>
<comment type="subcellular location">
    <subcellularLocation>
        <location evidence="1 17">Cell membrane</location>
        <topology evidence="1 17">Multi-pass membrane protein</topology>
    </subcellularLocation>
</comment>
<dbReference type="GO" id="GO:0050380">
    <property type="term" value="F:undecaprenyl-diphosphatase activity"/>
    <property type="evidence" value="ECO:0007669"/>
    <property type="project" value="UniProtKB-UniRule"/>
</dbReference>
<dbReference type="RefSeq" id="WP_158035768.1">
    <property type="nucleotide sequence ID" value="NZ_BAAAZV010000003.1"/>
</dbReference>
<keyword evidence="5 17" id="KW-1003">Cell membrane</keyword>
<dbReference type="AlphaFoldDB" id="A0A7C8FIZ7"/>
<evidence type="ECO:0000256" key="12">
    <source>
        <dbReference type="ARBA" id="ARBA00023251"/>
    </source>
</evidence>
<keyword evidence="7 17" id="KW-0378">Hydrolase</keyword>
<dbReference type="GO" id="GO:0009252">
    <property type="term" value="P:peptidoglycan biosynthetic process"/>
    <property type="evidence" value="ECO:0007669"/>
    <property type="project" value="UniProtKB-KW"/>
</dbReference>
<keyword evidence="19" id="KW-1185">Reference proteome</keyword>
<evidence type="ECO:0000256" key="6">
    <source>
        <dbReference type="ARBA" id="ARBA00022692"/>
    </source>
</evidence>
<evidence type="ECO:0000256" key="2">
    <source>
        <dbReference type="ARBA" id="ARBA00010621"/>
    </source>
</evidence>
<protein>
    <recommendedName>
        <fullName evidence="4 17">Undecaprenyl-diphosphatase</fullName>
        <ecNumber evidence="3 17">3.6.1.27</ecNumber>
    </recommendedName>
    <alternativeName>
        <fullName evidence="15 17">Bacitracin resistance protein</fullName>
    </alternativeName>
    <alternativeName>
        <fullName evidence="14 17">Undecaprenyl pyrophosphate phosphatase</fullName>
    </alternativeName>
</protein>
<evidence type="ECO:0000256" key="15">
    <source>
        <dbReference type="ARBA" id="ARBA00032932"/>
    </source>
</evidence>
<evidence type="ECO:0000256" key="7">
    <source>
        <dbReference type="ARBA" id="ARBA00022801"/>
    </source>
</evidence>
<dbReference type="InterPro" id="IPR003824">
    <property type="entry name" value="UppP"/>
</dbReference>
<proteinExistence type="inferred from homology"/>
<reference evidence="18 19" key="1">
    <citation type="submission" date="2019-09" db="EMBL/GenBank/DDBJ databases">
        <title>Phylogeny of genus Pseudoclavibacter and closely related genus.</title>
        <authorList>
            <person name="Li Y."/>
        </authorList>
    </citation>
    <scope>NUCLEOTIDE SEQUENCE [LARGE SCALE GENOMIC DNA]</scope>
    <source>
        <strain evidence="18 19">JCM 16921</strain>
    </source>
</reference>
<dbReference type="EMBL" id="WBKA01000002">
    <property type="protein sequence ID" value="KAB1632846.1"/>
    <property type="molecule type" value="Genomic_DNA"/>
</dbReference>
<dbReference type="PANTHER" id="PTHR30622">
    <property type="entry name" value="UNDECAPRENYL-DIPHOSPHATASE"/>
    <property type="match status" value="1"/>
</dbReference>
<keyword evidence="8 17" id="KW-0133">Cell shape</keyword>
<evidence type="ECO:0000256" key="3">
    <source>
        <dbReference type="ARBA" id="ARBA00012374"/>
    </source>
</evidence>
<name>A0A7C8FIZ7_9MICO</name>
<dbReference type="GO" id="GO:0005886">
    <property type="term" value="C:plasma membrane"/>
    <property type="evidence" value="ECO:0007669"/>
    <property type="project" value="UniProtKB-SubCell"/>
</dbReference>
<evidence type="ECO:0000256" key="17">
    <source>
        <dbReference type="HAMAP-Rule" id="MF_01006"/>
    </source>
</evidence>
<dbReference type="Pfam" id="PF02673">
    <property type="entry name" value="BacA"/>
    <property type="match status" value="1"/>
</dbReference>
<dbReference type="GO" id="GO:0046677">
    <property type="term" value="P:response to antibiotic"/>
    <property type="evidence" value="ECO:0007669"/>
    <property type="project" value="UniProtKB-UniRule"/>
</dbReference>
<keyword evidence="10 17" id="KW-1133">Transmembrane helix</keyword>
<evidence type="ECO:0000313" key="18">
    <source>
        <dbReference type="EMBL" id="KAB1632846.1"/>
    </source>
</evidence>
<feature type="transmembrane region" description="Helical" evidence="17">
    <location>
        <begin position="187"/>
        <end position="208"/>
    </location>
</feature>
<keyword evidence="13 17" id="KW-0961">Cell wall biogenesis/degradation</keyword>
<accession>A0A7C8FIZ7</accession>
<dbReference type="NCBIfam" id="TIGR00753">
    <property type="entry name" value="undec_PP_bacA"/>
    <property type="match status" value="1"/>
</dbReference>
<comment type="miscellaneous">
    <text evidence="17">Bacitracin is thought to be involved in the inhibition of peptidoglycan synthesis by sequestering undecaprenyl diphosphate, thereby reducing the pool of lipid carrier available.</text>
</comment>